<reference evidence="12 13" key="1">
    <citation type="journal article" date="2018" name="Plant J.">
        <title>Genome sequences of Chlorella sorokiniana UTEX 1602 and Micractinium conductrix SAG 241.80: implications to maltose excretion by a green alga.</title>
        <authorList>
            <person name="Arriola M.B."/>
            <person name="Velmurugan N."/>
            <person name="Zhang Y."/>
            <person name="Plunkett M.H."/>
            <person name="Hondzo H."/>
            <person name="Barney B.M."/>
        </authorList>
    </citation>
    <scope>NUCLEOTIDE SEQUENCE [LARGE SCALE GENOMIC DNA]</scope>
    <source>
        <strain evidence="13">UTEX 1602</strain>
    </source>
</reference>
<dbReference type="InterPro" id="IPR015655">
    <property type="entry name" value="PP2C"/>
</dbReference>
<dbReference type="PROSITE" id="PS01032">
    <property type="entry name" value="PPM_1"/>
    <property type="match status" value="1"/>
</dbReference>
<evidence type="ECO:0000313" key="12">
    <source>
        <dbReference type="EMBL" id="PRW45449.1"/>
    </source>
</evidence>
<keyword evidence="7 9" id="KW-0904">Protein phosphatase</keyword>
<proteinExistence type="inferred from homology"/>
<dbReference type="Pfam" id="PF11378">
    <property type="entry name" value="DUF3181"/>
    <property type="match status" value="1"/>
</dbReference>
<dbReference type="PANTHER" id="PTHR47992">
    <property type="entry name" value="PROTEIN PHOSPHATASE"/>
    <property type="match status" value="1"/>
</dbReference>
<dbReference type="InterPro" id="IPR021518">
    <property type="entry name" value="DUF3181"/>
</dbReference>
<comment type="similarity">
    <text evidence="9">Belongs to the PP2C family.</text>
</comment>
<comment type="cofactor">
    <cofactor evidence="2">
        <name>Mg(2+)</name>
        <dbReference type="ChEBI" id="CHEBI:18420"/>
    </cofactor>
</comment>
<dbReference type="GO" id="GO:0004722">
    <property type="term" value="F:protein serine/threonine phosphatase activity"/>
    <property type="evidence" value="ECO:0007669"/>
    <property type="project" value="UniProtKB-EC"/>
</dbReference>
<feature type="compositionally biased region" description="Low complexity" evidence="10">
    <location>
        <begin position="1"/>
        <end position="27"/>
    </location>
</feature>
<dbReference type="SUPFAM" id="SSF81606">
    <property type="entry name" value="PP2C-like"/>
    <property type="match status" value="1"/>
</dbReference>
<dbReference type="OrthoDB" id="10264738at2759"/>
<accession>A0A2P6TM91</accession>
<comment type="caution">
    <text evidence="12">The sequence shown here is derived from an EMBL/GenBank/DDBJ whole genome shotgun (WGS) entry which is preliminary data.</text>
</comment>
<dbReference type="PROSITE" id="PS51746">
    <property type="entry name" value="PPM_2"/>
    <property type="match status" value="1"/>
</dbReference>
<evidence type="ECO:0000256" key="10">
    <source>
        <dbReference type="SAM" id="MobiDB-lite"/>
    </source>
</evidence>
<evidence type="ECO:0000313" key="13">
    <source>
        <dbReference type="Proteomes" id="UP000239899"/>
    </source>
</evidence>
<dbReference type="Proteomes" id="UP000239899">
    <property type="component" value="Unassembled WGS sequence"/>
</dbReference>
<dbReference type="EC" id="3.1.3.16" evidence="3"/>
<evidence type="ECO:0000256" key="6">
    <source>
        <dbReference type="ARBA" id="ARBA00022842"/>
    </source>
</evidence>
<evidence type="ECO:0000256" key="1">
    <source>
        <dbReference type="ARBA" id="ARBA00001936"/>
    </source>
</evidence>
<dbReference type="InterPro" id="IPR036457">
    <property type="entry name" value="PPM-type-like_dom_sf"/>
</dbReference>
<comment type="cofactor">
    <cofactor evidence="1">
        <name>Mn(2+)</name>
        <dbReference type="ChEBI" id="CHEBI:29035"/>
    </cofactor>
</comment>
<dbReference type="CDD" id="cd00143">
    <property type="entry name" value="PP2Cc"/>
    <property type="match status" value="1"/>
</dbReference>
<evidence type="ECO:0000256" key="7">
    <source>
        <dbReference type="ARBA" id="ARBA00022912"/>
    </source>
</evidence>
<feature type="region of interest" description="Disordered" evidence="10">
    <location>
        <begin position="198"/>
        <end position="242"/>
    </location>
</feature>
<keyword evidence="4" id="KW-0479">Metal-binding</keyword>
<feature type="domain" description="PPM-type phosphatase" evidence="11">
    <location>
        <begin position="229"/>
        <end position="529"/>
    </location>
</feature>
<evidence type="ECO:0000256" key="3">
    <source>
        <dbReference type="ARBA" id="ARBA00013081"/>
    </source>
</evidence>
<name>A0A2P6TM91_CHLSO</name>
<dbReference type="SMART" id="SM00332">
    <property type="entry name" value="PP2Cc"/>
    <property type="match status" value="1"/>
</dbReference>
<dbReference type="Gene3D" id="3.60.40.10">
    <property type="entry name" value="PPM-type phosphatase domain"/>
    <property type="match status" value="1"/>
</dbReference>
<dbReference type="STRING" id="3076.A0A2P6TM91"/>
<dbReference type="Pfam" id="PF00481">
    <property type="entry name" value="PP2C"/>
    <property type="match status" value="1"/>
</dbReference>
<evidence type="ECO:0000256" key="2">
    <source>
        <dbReference type="ARBA" id="ARBA00001946"/>
    </source>
</evidence>
<dbReference type="AlphaFoldDB" id="A0A2P6TM91"/>
<keyword evidence="8" id="KW-0464">Manganese</keyword>
<dbReference type="GO" id="GO:0046872">
    <property type="term" value="F:metal ion binding"/>
    <property type="evidence" value="ECO:0007669"/>
    <property type="project" value="UniProtKB-KW"/>
</dbReference>
<keyword evidence="5 9" id="KW-0378">Hydrolase</keyword>
<evidence type="ECO:0000259" key="11">
    <source>
        <dbReference type="PROSITE" id="PS51746"/>
    </source>
</evidence>
<keyword evidence="6" id="KW-0460">Magnesium</keyword>
<feature type="region of interest" description="Disordered" evidence="10">
    <location>
        <begin position="1"/>
        <end position="32"/>
    </location>
</feature>
<keyword evidence="13" id="KW-1185">Reference proteome</keyword>
<dbReference type="InterPro" id="IPR001932">
    <property type="entry name" value="PPM-type_phosphatase-like_dom"/>
</dbReference>
<evidence type="ECO:0000256" key="5">
    <source>
        <dbReference type="ARBA" id="ARBA00022801"/>
    </source>
</evidence>
<evidence type="ECO:0000256" key="4">
    <source>
        <dbReference type="ARBA" id="ARBA00022723"/>
    </source>
</evidence>
<protein>
    <recommendedName>
        <fullName evidence="3">protein-serine/threonine phosphatase</fullName>
        <ecNumber evidence="3">3.1.3.16</ecNumber>
    </recommendedName>
</protein>
<gene>
    <name evidence="12" type="ORF">C2E21_5891</name>
</gene>
<sequence>MPALAGLAAPTGLPRVQTAPARGSAPRAPAPLKPQQCARAAVVARGAGQDAVGSWIDLAAFVSSSGRGAHTPFDELADKIGRDVYIDVAGWHLYLKDVKVGQGVSLAQALASNLGPKLQGQGFHPSDLDLLKKVPIKLGDSKMAASCTVTRAFTARPCSQRPGRRAAVAPQAFFSNISKSVSKTIKGGVEKAVETVEKAAPTQGGTQSGGSQSGGAAAAGRPTAVNIRDAGSHSRKGTVRKQNEDRFALEVADGSLESGVPEVYAAVFDGHGGSATAEWLQDNLLKYVEKFWDGENRPEQTVSEAFRKADAKILSPKGGFMGMVGERGIGGSKCGSTAAVALVYKSKRGTSKLLTANSGDARILLVRGNTAIQLTEDHVPDNEDERNRIERFNPNPKLPLVRYVGGTWRVGGLLALSRAFGDAYLKGNDQFEGVSYYASDTYASGFGVIAEPYTTLTDLTSDDSWLIVCSDGLLANEERGGGGGLDNADVVDTCKRMSSQPCDAIAAELAKAAVAKGSTDDVTVLVLKLK</sequence>
<evidence type="ECO:0000256" key="8">
    <source>
        <dbReference type="ARBA" id="ARBA00023211"/>
    </source>
</evidence>
<dbReference type="InterPro" id="IPR000222">
    <property type="entry name" value="PP2C_BS"/>
</dbReference>
<dbReference type="EMBL" id="LHPG02000011">
    <property type="protein sequence ID" value="PRW45449.1"/>
    <property type="molecule type" value="Genomic_DNA"/>
</dbReference>
<organism evidence="12 13">
    <name type="scientific">Chlorella sorokiniana</name>
    <name type="common">Freshwater green alga</name>
    <dbReference type="NCBI Taxonomy" id="3076"/>
    <lineage>
        <taxon>Eukaryota</taxon>
        <taxon>Viridiplantae</taxon>
        <taxon>Chlorophyta</taxon>
        <taxon>core chlorophytes</taxon>
        <taxon>Trebouxiophyceae</taxon>
        <taxon>Chlorellales</taxon>
        <taxon>Chlorellaceae</taxon>
        <taxon>Chlorella clade</taxon>
        <taxon>Chlorella</taxon>
    </lineage>
</organism>
<evidence type="ECO:0000256" key="9">
    <source>
        <dbReference type="RuleBase" id="RU003465"/>
    </source>
</evidence>